<accession>A0A0R0C5T6</accession>
<sequence length="189" mass="21390">LQPLPWLEGSFRYISIANRRYGPAELSGRQNYKDKSIDLKLRLLQESRWLPELALGARDIGGTGLFSSEYLVANKRFGPFDASLGLATGYIGNRGDFSNPLKHIDDRFENRPNNTTHTGELNTAGMFRGPVGVFAGIAYQTPWDPLQIKLEYEGNDYRNEPQRNQQRQRHPFNVGAAYALNDNVQFQLG</sequence>
<gene>
    <name evidence="1" type="ORF">ABB27_19175</name>
</gene>
<dbReference type="EMBL" id="LDJJ01000138">
    <property type="protein sequence ID" value="KRG61137.1"/>
    <property type="molecule type" value="Genomic_DNA"/>
</dbReference>
<protein>
    <recommendedName>
        <fullName evidence="3">Porin</fullName>
    </recommendedName>
</protein>
<dbReference type="Proteomes" id="UP000051863">
    <property type="component" value="Unassembled WGS sequence"/>
</dbReference>
<name>A0A0R0C5T6_9GAMM</name>
<dbReference type="OrthoDB" id="19542at2"/>
<feature type="non-terminal residue" evidence="1">
    <location>
        <position position="1"/>
    </location>
</feature>
<evidence type="ECO:0000313" key="2">
    <source>
        <dbReference type="Proteomes" id="UP000051863"/>
    </source>
</evidence>
<dbReference type="RefSeq" id="WP_161809674.1">
    <property type="nucleotide sequence ID" value="NZ_LDJJ01000138.1"/>
</dbReference>
<dbReference type="Pfam" id="PF06082">
    <property type="entry name" value="YjbH"/>
    <property type="match status" value="1"/>
</dbReference>
<evidence type="ECO:0008006" key="3">
    <source>
        <dbReference type="Google" id="ProtNLM"/>
    </source>
</evidence>
<dbReference type="AlphaFoldDB" id="A0A0R0C5T6"/>
<organism evidence="1 2">
    <name type="scientific">Stenotrophomonas terrae</name>
    <dbReference type="NCBI Taxonomy" id="405446"/>
    <lineage>
        <taxon>Bacteria</taxon>
        <taxon>Pseudomonadati</taxon>
        <taxon>Pseudomonadota</taxon>
        <taxon>Gammaproteobacteria</taxon>
        <taxon>Lysobacterales</taxon>
        <taxon>Lysobacteraceae</taxon>
        <taxon>Stenotrophomonas</taxon>
    </lineage>
</organism>
<keyword evidence="2" id="KW-1185">Reference proteome</keyword>
<dbReference type="InterPro" id="IPR010344">
    <property type="entry name" value="YbjH"/>
</dbReference>
<evidence type="ECO:0000313" key="1">
    <source>
        <dbReference type="EMBL" id="KRG61137.1"/>
    </source>
</evidence>
<reference evidence="1 2" key="1">
    <citation type="submission" date="2015-05" db="EMBL/GenBank/DDBJ databases">
        <title>Genome sequencing and analysis of members of genus Stenotrophomonas.</title>
        <authorList>
            <person name="Patil P.P."/>
            <person name="Midha S."/>
            <person name="Patil P.B."/>
        </authorList>
    </citation>
    <scope>NUCLEOTIDE SEQUENCE [LARGE SCALE GENOMIC DNA]</scope>
    <source>
        <strain evidence="1 2">DSM 18941</strain>
    </source>
</reference>
<dbReference type="PATRIC" id="fig|405446.3.peg.331"/>
<comment type="caution">
    <text evidence="1">The sequence shown here is derived from an EMBL/GenBank/DDBJ whole genome shotgun (WGS) entry which is preliminary data.</text>
</comment>
<proteinExistence type="predicted"/>
<feature type="non-terminal residue" evidence="1">
    <location>
        <position position="189"/>
    </location>
</feature>